<evidence type="ECO:0000313" key="6">
    <source>
        <dbReference type="EMBL" id="ANU78000.1"/>
    </source>
</evidence>
<protein>
    <recommendedName>
        <fullName evidence="5">HTH lysR-type domain-containing protein</fullName>
    </recommendedName>
</protein>
<dbReference type="Gene3D" id="3.40.190.290">
    <property type="match status" value="1"/>
</dbReference>
<sequence length="296" mass="33563">MTIRHMRIFLEVYRMENITQAAKNLHMTQPAVTRAVQEIERHYGVMLFDRMNRRLFVTEAGRQFYAQALHIVESFDRMEKGLLNGDAFGVLRIGASISLGNFFLPGLVSAFRKSWPDMKVKVTISNAGNLQSGLLNNELDLALIEGGISEAELETRAFSEDRMVLILPVGHELAAREKVFVEDLKGYDFLAREKGSVGRTLLDHVFAVRGITLEPLWESASTQAIIKGVQEGIGVSILPEMLVEREISEGRICAREVEDEAFRRVHYVVWHRNKFLTEGAVGFLEMAVEWGRRKGR</sequence>
<comment type="similarity">
    <text evidence="1">Belongs to the LysR transcriptional regulatory family.</text>
</comment>
<dbReference type="InterPro" id="IPR036388">
    <property type="entry name" value="WH-like_DNA-bd_sf"/>
</dbReference>
<dbReference type="FunFam" id="1.10.10.10:FF:000001">
    <property type="entry name" value="LysR family transcriptional regulator"/>
    <property type="match status" value="1"/>
</dbReference>
<evidence type="ECO:0000313" key="7">
    <source>
        <dbReference type="Proteomes" id="UP000092574"/>
    </source>
</evidence>
<dbReference type="Gene3D" id="1.10.10.10">
    <property type="entry name" value="Winged helix-like DNA-binding domain superfamily/Winged helix DNA-binding domain"/>
    <property type="match status" value="1"/>
</dbReference>
<dbReference type="Proteomes" id="UP000092574">
    <property type="component" value="Chromosome"/>
</dbReference>
<dbReference type="SUPFAM" id="SSF46785">
    <property type="entry name" value="Winged helix' DNA-binding domain"/>
    <property type="match status" value="1"/>
</dbReference>
<name>A0A1C7IE97_9FIRM</name>
<dbReference type="GO" id="GO:0003700">
    <property type="term" value="F:DNA-binding transcription factor activity"/>
    <property type="evidence" value="ECO:0007669"/>
    <property type="project" value="InterPro"/>
</dbReference>
<dbReference type="InterPro" id="IPR036390">
    <property type="entry name" value="WH_DNA-bd_sf"/>
</dbReference>
<dbReference type="AlphaFoldDB" id="A0A1C7IE97"/>
<dbReference type="EMBL" id="CP015405">
    <property type="protein sequence ID" value="ANU78000.1"/>
    <property type="molecule type" value="Genomic_DNA"/>
</dbReference>
<gene>
    <name evidence="6" type="ORF">A4V09_21025</name>
</gene>
<dbReference type="PROSITE" id="PS50931">
    <property type="entry name" value="HTH_LYSR"/>
    <property type="match status" value="1"/>
</dbReference>
<reference evidence="6" key="1">
    <citation type="submission" date="2017-04" db="EMBL/GenBank/DDBJ databases">
        <title>Complete Genome Sequences of Twelve Strains of a Stable Defined Moderately Diverse Mouse Microbiota 2 (sDMDMm2).</title>
        <authorList>
            <person name="Uchimura Y."/>
            <person name="Wyss M."/>
            <person name="Brugiroux S."/>
            <person name="Limenitakis J.P."/>
            <person name="Stecher B."/>
            <person name="McCoy K.D."/>
            <person name="Macpherson A.J."/>
        </authorList>
    </citation>
    <scope>NUCLEOTIDE SEQUENCE</scope>
    <source>
        <strain evidence="6">YL58</strain>
    </source>
</reference>
<dbReference type="KEGG" id="byl:A4V09_21025"/>
<keyword evidence="4" id="KW-0804">Transcription</keyword>
<keyword evidence="2" id="KW-0805">Transcription regulation</keyword>
<dbReference type="PANTHER" id="PTHR30126">
    <property type="entry name" value="HTH-TYPE TRANSCRIPTIONAL REGULATOR"/>
    <property type="match status" value="1"/>
</dbReference>
<evidence type="ECO:0000256" key="2">
    <source>
        <dbReference type="ARBA" id="ARBA00023015"/>
    </source>
</evidence>
<evidence type="ECO:0000256" key="1">
    <source>
        <dbReference type="ARBA" id="ARBA00009437"/>
    </source>
</evidence>
<dbReference type="InterPro" id="IPR005119">
    <property type="entry name" value="LysR_subst-bd"/>
</dbReference>
<accession>A0A1C7IE97</accession>
<dbReference type="SUPFAM" id="SSF53850">
    <property type="entry name" value="Periplasmic binding protein-like II"/>
    <property type="match status" value="1"/>
</dbReference>
<organism evidence="6 7">
    <name type="scientific">Blautia pseudococcoides</name>
    <dbReference type="NCBI Taxonomy" id="1796616"/>
    <lineage>
        <taxon>Bacteria</taxon>
        <taxon>Bacillati</taxon>
        <taxon>Bacillota</taxon>
        <taxon>Clostridia</taxon>
        <taxon>Lachnospirales</taxon>
        <taxon>Lachnospiraceae</taxon>
        <taxon>Blautia</taxon>
    </lineage>
</organism>
<dbReference type="InterPro" id="IPR000847">
    <property type="entry name" value="LysR_HTH_N"/>
</dbReference>
<dbReference type="Pfam" id="PF03466">
    <property type="entry name" value="LysR_substrate"/>
    <property type="match status" value="1"/>
</dbReference>
<proteinExistence type="inferred from homology"/>
<dbReference type="Pfam" id="PF00126">
    <property type="entry name" value="HTH_1"/>
    <property type="match status" value="1"/>
</dbReference>
<evidence type="ECO:0000256" key="4">
    <source>
        <dbReference type="ARBA" id="ARBA00023163"/>
    </source>
</evidence>
<keyword evidence="7" id="KW-1185">Reference proteome</keyword>
<dbReference type="PRINTS" id="PR00039">
    <property type="entry name" value="HTHLYSR"/>
</dbReference>
<feature type="domain" description="HTH lysR-type" evidence="5">
    <location>
        <begin position="1"/>
        <end position="58"/>
    </location>
</feature>
<dbReference type="PANTHER" id="PTHR30126:SF40">
    <property type="entry name" value="HTH-TYPE TRANSCRIPTIONAL REGULATOR GLTR"/>
    <property type="match status" value="1"/>
</dbReference>
<dbReference type="STRING" id="1796616.A4V09_21025"/>
<keyword evidence="3" id="KW-0238">DNA-binding</keyword>
<evidence type="ECO:0000256" key="3">
    <source>
        <dbReference type="ARBA" id="ARBA00023125"/>
    </source>
</evidence>
<dbReference type="RefSeq" id="WP_065544094.1">
    <property type="nucleotide sequence ID" value="NZ_CP015405.2"/>
</dbReference>
<dbReference type="OrthoDB" id="9785745at2"/>
<evidence type="ECO:0000259" key="5">
    <source>
        <dbReference type="PROSITE" id="PS50931"/>
    </source>
</evidence>
<dbReference type="GO" id="GO:0000976">
    <property type="term" value="F:transcription cis-regulatory region binding"/>
    <property type="evidence" value="ECO:0007669"/>
    <property type="project" value="TreeGrafter"/>
</dbReference>